<protein>
    <submittedName>
        <fullName evidence="2">Uncharacterized protein</fullName>
    </submittedName>
</protein>
<dbReference type="Proteomes" id="UP001286313">
    <property type="component" value="Unassembled WGS sequence"/>
</dbReference>
<name>A0AAE1BT13_PETCI</name>
<comment type="caution">
    <text evidence="2">The sequence shown here is derived from an EMBL/GenBank/DDBJ whole genome shotgun (WGS) entry which is preliminary data.</text>
</comment>
<evidence type="ECO:0000313" key="2">
    <source>
        <dbReference type="EMBL" id="KAK3856491.1"/>
    </source>
</evidence>
<proteinExistence type="predicted"/>
<organism evidence="2 3">
    <name type="scientific">Petrolisthes cinctipes</name>
    <name type="common">Flat porcelain crab</name>
    <dbReference type="NCBI Taxonomy" id="88211"/>
    <lineage>
        <taxon>Eukaryota</taxon>
        <taxon>Metazoa</taxon>
        <taxon>Ecdysozoa</taxon>
        <taxon>Arthropoda</taxon>
        <taxon>Crustacea</taxon>
        <taxon>Multicrustacea</taxon>
        <taxon>Malacostraca</taxon>
        <taxon>Eumalacostraca</taxon>
        <taxon>Eucarida</taxon>
        <taxon>Decapoda</taxon>
        <taxon>Pleocyemata</taxon>
        <taxon>Anomura</taxon>
        <taxon>Galatheoidea</taxon>
        <taxon>Porcellanidae</taxon>
        <taxon>Petrolisthes</taxon>
    </lineage>
</organism>
<sequence length="92" mass="10430">MLQESRGEPPKKLQKMVYKNLQAHMKNLCLDRWSLVYPHLTSPHLLFYLLHKYSHLTSPAPTRSKPSPHLTSPSLQPAPPIQSSHITSPAPT</sequence>
<evidence type="ECO:0000313" key="3">
    <source>
        <dbReference type="Proteomes" id="UP001286313"/>
    </source>
</evidence>
<keyword evidence="3" id="KW-1185">Reference proteome</keyword>
<gene>
    <name evidence="2" type="ORF">Pcinc_037185</name>
</gene>
<reference evidence="2" key="1">
    <citation type="submission" date="2023-10" db="EMBL/GenBank/DDBJ databases">
        <title>Genome assemblies of two species of porcelain crab, Petrolisthes cinctipes and Petrolisthes manimaculis (Anomura: Porcellanidae).</title>
        <authorList>
            <person name="Angst P."/>
        </authorList>
    </citation>
    <scope>NUCLEOTIDE SEQUENCE</scope>
    <source>
        <strain evidence="2">PB745_01</strain>
        <tissue evidence="2">Gill</tissue>
    </source>
</reference>
<dbReference type="AlphaFoldDB" id="A0AAE1BT13"/>
<dbReference type="EMBL" id="JAWQEG010005867">
    <property type="protein sequence ID" value="KAK3856491.1"/>
    <property type="molecule type" value="Genomic_DNA"/>
</dbReference>
<accession>A0AAE1BT13</accession>
<feature type="region of interest" description="Disordered" evidence="1">
    <location>
        <begin position="58"/>
        <end position="92"/>
    </location>
</feature>
<evidence type="ECO:0000256" key="1">
    <source>
        <dbReference type="SAM" id="MobiDB-lite"/>
    </source>
</evidence>